<comment type="caution">
    <text evidence="3">The sequence shown here is derived from an EMBL/GenBank/DDBJ whole genome shotgun (WGS) entry which is preliminary data.</text>
</comment>
<dbReference type="GO" id="GO:0042597">
    <property type="term" value="C:periplasmic space"/>
    <property type="evidence" value="ECO:0007669"/>
    <property type="project" value="UniProtKB-SubCell"/>
</dbReference>
<proteinExistence type="inferred from homology"/>
<dbReference type="GO" id="GO:0044780">
    <property type="term" value="P:bacterial-type flagellum assembly"/>
    <property type="evidence" value="ECO:0007669"/>
    <property type="project" value="InterPro"/>
</dbReference>
<dbReference type="CDD" id="cd11614">
    <property type="entry name" value="SAF_CpaB_FlgA_like"/>
    <property type="match status" value="1"/>
</dbReference>
<sequence length="183" mass="18555">MMAMGCVKAIFQKTGAVFFCALSCAKPLRTFAGNAPVLAGGFLLAAMAGAGAADRIAFVVPSATVYPGQIVSDTALLEKQFFINAPAANQYVLSADQAAGKVARKTLLPGKPILVSALGEPSLVTRGVPAPLVFTAGTLTITAMGTPLESGAAGDFIKVRNVDSGIIVSGTVLANGRIQVGMQ</sequence>
<feature type="domain" description="Flagella basal body P-ring formation protein FlgA SAF" evidence="2">
    <location>
        <begin position="59"/>
        <end position="180"/>
    </location>
</feature>
<dbReference type="InterPro" id="IPR039246">
    <property type="entry name" value="Flagellar_FlgA"/>
</dbReference>
<dbReference type="NCBIfam" id="TIGR03170">
    <property type="entry name" value="flgA_cterm"/>
    <property type="match status" value="1"/>
</dbReference>
<evidence type="ECO:0000313" key="3">
    <source>
        <dbReference type="EMBL" id="KAB2685665.1"/>
    </source>
</evidence>
<reference evidence="3 4" key="1">
    <citation type="submission" date="2019-09" db="EMBL/GenBank/DDBJ databases">
        <title>Taxonomic organization of the family Brucellaceae based on a phylogenomic approach.</title>
        <authorList>
            <person name="Leclercq S."/>
            <person name="Cloeckaert A."/>
            <person name="Zygmunt M.S."/>
        </authorList>
    </citation>
    <scope>NUCLEOTIDE SEQUENCE [LARGE SCALE GENOMIC DNA]</scope>
    <source>
        <strain evidence="3 4">WS1830</strain>
    </source>
</reference>
<name>A0A6L3YR55_9HYPH</name>
<accession>A0A6L3YR55</accession>
<keyword evidence="3" id="KW-0966">Cell projection</keyword>
<comment type="similarity">
    <text evidence="1">Belongs to the FlgA family.</text>
</comment>
<keyword evidence="1" id="KW-1005">Bacterial flagellum biogenesis</keyword>
<organism evidence="3 4">
    <name type="scientific">Brucella tritici</name>
    <dbReference type="NCBI Taxonomy" id="94626"/>
    <lineage>
        <taxon>Bacteria</taxon>
        <taxon>Pseudomonadati</taxon>
        <taxon>Pseudomonadota</taxon>
        <taxon>Alphaproteobacteria</taxon>
        <taxon>Hyphomicrobiales</taxon>
        <taxon>Brucellaceae</taxon>
        <taxon>Brucella/Ochrobactrum group</taxon>
        <taxon>Brucella</taxon>
    </lineage>
</organism>
<dbReference type="InterPro" id="IPR017585">
    <property type="entry name" value="SAF_FlgA"/>
</dbReference>
<keyword evidence="1" id="KW-0574">Periplasm</keyword>
<dbReference type="EMBL" id="WBVX01000011">
    <property type="protein sequence ID" value="KAB2685665.1"/>
    <property type="molecule type" value="Genomic_DNA"/>
</dbReference>
<evidence type="ECO:0000256" key="1">
    <source>
        <dbReference type="RuleBase" id="RU362063"/>
    </source>
</evidence>
<dbReference type="Pfam" id="PF13144">
    <property type="entry name" value="ChapFlgA"/>
    <property type="match status" value="1"/>
</dbReference>
<keyword evidence="3" id="KW-0969">Cilium</keyword>
<dbReference type="Proteomes" id="UP000481643">
    <property type="component" value="Unassembled WGS sequence"/>
</dbReference>
<evidence type="ECO:0000313" key="4">
    <source>
        <dbReference type="Proteomes" id="UP000481643"/>
    </source>
</evidence>
<dbReference type="PANTHER" id="PTHR36307:SF1">
    <property type="entry name" value="FLAGELLA BASAL BODY P-RING FORMATION PROTEIN FLGA"/>
    <property type="match status" value="1"/>
</dbReference>
<dbReference type="PANTHER" id="PTHR36307">
    <property type="entry name" value="FLAGELLA BASAL BODY P-RING FORMATION PROTEIN FLGA"/>
    <property type="match status" value="1"/>
</dbReference>
<dbReference type="Gene3D" id="2.30.30.760">
    <property type="match status" value="1"/>
</dbReference>
<comment type="function">
    <text evidence="1">Involved in the assembly process of the P-ring formation. It may associate with FlgF on the rod constituting a structure essential for the P-ring assembly or may act as a modulator protein for the P-ring assembly.</text>
</comment>
<gene>
    <name evidence="3" type="primary">flgA</name>
    <name evidence="3" type="ORF">F9L08_12280</name>
</gene>
<keyword evidence="3" id="KW-0282">Flagellum</keyword>
<protein>
    <recommendedName>
        <fullName evidence="1">Flagella basal body P-ring formation protein FlgA</fullName>
    </recommendedName>
</protein>
<dbReference type="AlphaFoldDB" id="A0A6L3YR55"/>
<evidence type="ECO:0000259" key="2">
    <source>
        <dbReference type="Pfam" id="PF13144"/>
    </source>
</evidence>
<comment type="subcellular location">
    <subcellularLocation>
        <location evidence="1">Periplasm</location>
    </subcellularLocation>
</comment>